<evidence type="ECO:0000256" key="2">
    <source>
        <dbReference type="ARBA" id="ARBA00007353"/>
    </source>
</evidence>
<evidence type="ECO:0000256" key="6">
    <source>
        <dbReference type="ARBA" id="ARBA00022833"/>
    </source>
</evidence>
<gene>
    <name evidence="11" type="ORF">WI372_03395</name>
</gene>
<comment type="catalytic activity">
    <reaction evidence="7">
        <text>adenosine + H2O + H(+) = inosine + NH4(+)</text>
        <dbReference type="Rhea" id="RHEA:24408"/>
        <dbReference type="ChEBI" id="CHEBI:15377"/>
        <dbReference type="ChEBI" id="CHEBI:15378"/>
        <dbReference type="ChEBI" id="CHEBI:16335"/>
        <dbReference type="ChEBI" id="CHEBI:17596"/>
        <dbReference type="ChEBI" id="CHEBI:28938"/>
        <dbReference type="EC" id="3.5.4.4"/>
    </reaction>
    <physiologicalReaction direction="left-to-right" evidence="7">
        <dbReference type="Rhea" id="RHEA:24409"/>
    </physiologicalReaction>
</comment>
<evidence type="ECO:0000256" key="4">
    <source>
        <dbReference type="ARBA" id="ARBA00022723"/>
    </source>
</evidence>
<evidence type="ECO:0000256" key="3">
    <source>
        <dbReference type="ARBA" id="ARBA00022679"/>
    </source>
</evidence>
<dbReference type="EMBL" id="JBBHLI010000001">
    <property type="protein sequence ID" value="MEK9500029.1"/>
    <property type="molecule type" value="Genomic_DNA"/>
</dbReference>
<dbReference type="Proteomes" id="UP001484239">
    <property type="component" value="Unassembled WGS sequence"/>
</dbReference>
<dbReference type="InterPro" id="IPR038371">
    <property type="entry name" value="Cu_polyphenol_OxRdtase_sf"/>
</dbReference>
<keyword evidence="6" id="KW-0862">Zinc</keyword>
<dbReference type="SUPFAM" id="SSF64438">
    <property type="entry name" value="CNF1/YfiH-like putative cysteine hydrolases"/>
    <property type="match status" value="1"/>
</dbReference>
<keyword evidence="4" id="KW-0479">Metal-binding</keyword>
<accession>A0ABU9E7F3</accession>
<keyword evidence="3" id="KW-0808">Transferase</keyword>
<name>A0ABU9E7F3_9BACT</name>
<evidence type="ECO:0000313" key="11">
    <source>
        <dbReference type="EMBL" id="MEK9500029.1"/>
    </source>
</evidence>
<reference evidence="11 12" key="1">
    <citation type="submission" date="2024-02" db="EMBL/GenBank/DDBJ databases">
        <title>A novel Gemmatimonadota bacterium.</title>
        <authorList>
            <person name="Du Z.-J."/>
            <person name="Ye Y.-Q."/>
        </authorList>
    </citation>
    <scope>NUCLEOTIDE SEQUENCE [LARGE SCALE GENOMIC DNA]</scope>
    <source>
        <strain evidence="11 12">DH-20</strain>
    </source>
</reference>
<comment type="similarity">
    <text evidence="2">Belongs to the purine nucleoside phosphorylase YfiH/LACC1 family.</text>
</comment>
<dbReference type="RefSeq" id="WP_405277756.1">
    <property type="nucleotide sequence ID" value="NZ_CP144380.1"/>
</dbReference>
<comment type="caution">
    <text evidence="11">The sequence shown here is derived from an EMBL/GenBank/DDBJ whole genome shotgun (WGS) entry which is preliminary data.</text>
</comment>
<dbReference type="InterPro" id="IPR011324">
    <property type="entry name" value="Cytotoxic_necrot_fac-like_cat"/>
</dbReference>
<comment type="catalytic activity">
    <reaction evidence="1">
        <text>inosine + phosphate = alpha-D-ribose 1-phosphate + hypoxanthine</text>
        <dbReference type="Rhea" id="RHEA:27646"/>
        <dbReference type="ChEBI" id="CHEBI:17368"/>
        <dbReference type="ChEBI" id="CHEBI:17596"/>
        <dbReference type="ChEBI" id="CHEBI:43474"/>
        <dbReference type="ChEBI" id="CHEBI:57720"/>
        <dbReference type="EC" id="2.4.2.1"/>
    </reaction>
    <physiologicalReaction direction="left-to-right" evidence="1">
        <dbReference type="Rhea" id="RHEA:27647"/>
    </physiologicalReaction>
</comment>
<evidence type="ECO:0000256" key="9">
    <source>
        <dbReference type="ARBA" id="ARBA00049893"/>
    </source>
</evidence>
<evidence type="ECO:0000256" key="5">
    <source>
        <dbReference type="ARBA" id="ARBA00022801"/>
    </source>
</evidence>
<keyword evidence="12" id="KW-1185">Reference proteome</keyword>
<dbReference type="InterPro" id="IPR003730">
    <property type="entry name" value="Cu_polyphenol_OxRdtase"/>
</dbReference>
<comment type="catalytic activity">
    <reaction evidence="8">
        <text>adenosine + phosphate = alpha-D-ribose 1-phosphate + adenine</text>
        <dbReference type="Rhea" id="RHEA:27642"/>
        <dbReference type="ChEBI" id="CHEBI:16335"/>
        <dbReference type="ChEBI" id="CHEBI:16708"/>
        <dbReference type="ChEBI" id="CHEBI:43474"/>
        <dbReference type="ChEBI" id="CHEBI:57720"/>
        <dbReference type="EC" id="2.4.2.1"/>
    </reaction>
    <physiologicalReaction direction="left-to-right" evidence="8">
        <dbReference type="Rhea" id="RHEA:27643"/>
    </physiologicalReaction>
</comment>
<evidence type="ECO:0000256" key="8">
    <source>
        <dbReference type="ARBA" id="ARBA00048968"/>
    </source>
</evidence>
<dbReference type="Pfam" id="PF02578">
    <property type="entry name" value="Cu-oxidase_4"/>
    <property type="match status" value="1"/>
</dbReference>
<dbReference type="CDD" id="cd16833">
    <property type="entry name" value="YfiH"/>
    <property type="match status" value="1"/>
</dbReference>
<evidence type="ECO:0000256" key="10">
    <source>
        <dbReference type="SAM" id="MobiDB-lite"/>
    </source>
</evidence>
<dbReference type="Gene3D" id="3.60.140.10">
    <property type="entry name" value="CNF1/YfiH-like putative cysteine hydrolases"/>
    <property type="match status" value="1"/>
</dbReference>
<feature type="region of interest" description="Disordered" evidence="10">
    <location>
        <begin position="1"/>
        <end position="21"/>
    </location>
</feature>
<comment type="catalytic activity">
    <reaction evidence="9">
        <text>S-methyl-5'-thioadenosine + phosphate = 5-(methylsulfanyl)-alpha-D-ribose 1-phosphate + adenine</text>
        <dbReference type="Rhea" id="RHEA:11852"/>
        <dbReference type="ChEBI" id="CHEBI:16708"/>
        <dbReference type="ChEBI" id="CHEBI:17509"/>
        <dbReference type="ChEBI" id="CHEBI:43474"/>
        <dbReference type="ChEBI" id="CHEBI:58533"/>
        <dbReference type="EC" id="2.4.2.28"/>
    </reaction>
    <physiologicalReaction direction="left-to-right" evidence="9">
        <dbReference type="Rhea" id="RHEA:11853"/>
    </physiologicalReaction>
</comment>
<sequence length="257" mass="27479">MTSFELPRARPVTERPAPVDPPCWHHPEWSERHPWLVQGCTGRGADDDFDLSPFGAAPAGAVVQRWAELRRALGVAASVHAPQRHETGIRSHSETGGGLHLVEPCDGHLTRHPDVLLAVATADCVAITLVAPRERAVAVLHAGWRGVAGGMARAGVGAMRDRLGVQAHDLEAHLGPAICGACYEVGPEVHEALGLEVPPRNTPVDLRRVLVRDLVAEGLRPAAVTASTWCTRCGGSPFFSHRAGHAGRQMTFAAVRR</sequence>
<dbReference type="PANTHER" id="PTHR30616">
    <property type="entry name" value="UNCHARACTERIZED PROTEIN YFIH"/>
    <property type="match status" value="1"/>
</dbReference>
<proteinExistence type="inferred from homology"/>
<evidence type="ECO:0000256" key="1">
    <source>
        <dbReference type="ARBA" id="ARBA00000553"/>
    </source>
</evidence>
<evidence type="ECO:0000313" key="12">
    <source>
        <dbReference type="Proteomes" id="UP001484239"/>
    </source>
</evidence>
<evidence type="ECO:0000256" key="7">
    <source>
        <dbReference type="ARBA" id="ARBA00047989"/>
    </source>
</evidence>
<keyword evidence="5" id="KW-0378">Hydrolase</keyword>
<dbReference type="PANTHER" id="PTHR30616:SF2">
    <property type="entry name" value="PURINE NUCLEOSIDE PHOSPHORYLASE LACC1"/>
    <property type="match status" value="1"/>
</dbReference>
<protein>
    <submittedName>
        <fullName evidence="11">Polyphenol oxidase family protein</fullName>
    </submittedName>
</protein>
<organism evidence="11 12">
    <name type="scientific">Gaopeijia maritima</name>
    <dbReference type="NCBI Taxonomy" id="3119007"/>
    <lineage>
        <taxon>Bacteria</taxon>
        <taxon>Pseudomonadati</taxon>
        <taxon>Gemmatimonadota</taxon>
        <taxon>Longimicrobiia</taxon>
        <taxon>Gaopeijiales</taxon>
        <taxon>Gaopeijiaceae</taxon>
        <taxon>Gaopeijia</taxon>
    </lineage>
</organism>